<dbReference type="AlphaFoldDB" id="A0A8J5Q3S5"/>
<feature type="region of interest" description="Disordered" evidence="1">
    <location>
        <begin position="206"/>
        <end position="227"/>
    </location>
</feature>
<feature type="region of interest" description="Disordered" evidence="1">
    <location>
        <begin position="18"/>
        <end position="46"/>
    </location>
</feature>
<evidence type="ECO:0000313" key="3">
    <source>
        <dbReference type="Proteomes" id="UP000694255"/>
    </source>
</evidence>
<gene>
    <name evidence="2" type="ORF">J8A68_005255</name>
</gene>
<evidence type="ECO:0000256" key="1">
    <source>
        <dbReference type="SAM" id="MobiDB-lite"/>
    </source>
</evidence>
<organism evidence="2 3">
    <name type="scientific">[Candida] subhashii</name>
    <dbReference type="NCBI Taxonomy" id="561895"/>
    <lineage>
        <taxon>Eukaryota</taxon>
        <taxon>Fungi</taxon>
        <taxon>Dikarya</taxon>
        <taxon>Ascomycota</taxon>
        <taxon>Saccharomycotina</taxon>
        <taxon>Pichiomycetes</taxon>
        <taxon>Debaryomycetaceae</taxon>
        <taxon>Spathaspora</taxon>
    </lineage>
</organism>
<dbReference type="Proteomes" id="UP000694255">
    <property type="component" value="Unassembled WGS sequence"/>
</dbReference>
<name>A0A8J5Q3S5_9ASCO</name>
<keyword evidence="3" id="KW-1185">Reference proteome</keyword>
<feature type="compositionally biased region" description="Polar residues" evidence="1">
    <location>
        <begin position="29"/>
        <end position="44"/>
    </location>
</feature>
<dbReference type="EMBL" id="JAGSYN010000223">
    <property type="protein sequence ID" value="KAG7661259.1"/>
    <property type="molecule type" value="Genomic_DNA"/>
</dbReference>
<sequence>MLRSQSISNIEDHRNSKSFFSAFRSKRSQNQLRPSVGQPQSPDATNFRKISRPLSIYHLSTLDINDDDKENKIEEKPLATKSSNSTLNTNKMIEHSTVPVRSIAHGRKKSFRNSMIFNNFMASKLGPEEVEKEAQQQQIQALHQRSMSLATLPTTTEEHSPRSIDINTESIFDRSSVTFDDGEENDDESFSLSSSSIHSFSEIIGENNTTSETVDSSAGSSSNISKLPRTSNLYNMNQFIKEINENGNLLPLSNRASIEFENNEIKKLNEKLNEQNPNDLISNISLIENIIFITSKVTDNEGNNNEFIKSLEDIDYDDILKNEKYYSFADATDDDPLLLKW</sequence>
<reference evidence="2 3" key="1">
    <citation type="journal article" date="2021" name="DNA Res.">
        <title>Genome analysis of Candida subhashii reveals its hybrid nature and dual mitochondrial genome conformations.</title>
        <authorList>
            <person name="Mixao V."/>
            <person name="Hegedusova E."/>
            <person name="Saus E."/>
            <person name="Pryszcz L.P."/>
            <person name="Cillingova A."/>
            <person name="Nosek J."/>
            <person name="Gabaldon T."/>
        </authorList>
    </citation>
    <scope>NUCLEOTIDE SEQUENCE [LARGE SCALE GENOMIC DNA]</scope>
    <source>
        <strain evidence="2 3">CBS 10753</strain>
    </source>
</reference>
<evidence type="ECO:0000313" key="2">
    <source>
        <dbReference type="EMBL" id="KAG7661259.1"/>
    </source>
</evidence>
<comment type="caution">
    <text evidence="2">The sequence shown here is derived from an EMBL/GenBank/DDBJ whole genome shotgun (WGS) entry which is preliminary data.</text>
</comment>
<accession>A0A8J5Q3S5</accession>
<dbReference type="RefSeq" id="XP_049261492.1">
    <property type="nucleotide sequence ID" value="XM_049409301.1"/>
</dbReference>
<protein>
    <submittedName>
        <fullName evidence="2">Uncharacterized protein</fullName>
    </submittedName>
</protein>
<dbReference type="GeneID" id="73472055"/>
<proteinExistence type="predicted"/>